<dbReference type="InterPro" id="IPR036259">
    <property type="entry name" value="MFS_trans_sf"/>
</dbReference>
<comment type="subcellular location">
    <subcellularLocation>
        <location evidence="1">Membrane</location>
        <topology evidence="1">Multi-pass membrane protein</topology>
    </subcellularLocation>
</comment>
<keyword evidence="2 5" id="KW-0812">Transmembrane</keyword>
<evidence type="ECO:0000256" key="1">
    <source>
        <dbReference type="ARBA" id="ARBA00004141"/>
    </source>
</evidence>
<dbReference type="PANTHER" id="PTHR23507">
    <property type="entry name" value="ZGC:174356"/>
    <property type="match status" value="1"/>
</dbReference>
<feature type="transmembrane region" description="Helical" evidence="5">
    <location>
        <begin position="421"/>
        <end position="443"/>
    </location>
</feature>
<keyword evidence="7" id="KW-1185">Reference proteome</keyword>
<name>A0A914WZF5_9BILA</name>
<dbReference type="SUPFAM" id="SSF103473">
    <property type="entry name" value="MFS general substrate transporter"/>
    <property type="match status" value="1"/>
</dbReference>
<feature type="transmembrane region" description="Helical" evidence="5">
    <location>
        <begin position="455"/>
        <end position="478"/>
    </location>
</feature>
<evidence type="ECO:0000256" key="3">
    <source>
        <dbReference type="ARBA" id="ARBA00022989"/>
    </source>
</evidence>
<proteinExistence type="predicted"/>
<evidence type="ECO:0000259" key="6">
    <source>
        <dbReference type="PROSITE" id="PS50850"/>
    </source>
</evidence>
<feature type="transmembrane region" description="Helical" evidence="5">
    <location>
        <begin position="364"/>
        <end position="385"/>
    </location>
</feature>
<dbReference type="GO" id="GO:0016020">
    <property type="term" value="C:membrane"/>
    <property type="evidence" value="ECO:0007669"/>
    <property type="project" value="UniProtKB-SubCell"/>
</dbReference>
<dbReference type="AlphaFoldDB" id="A0A914WZF5"/>
<feature type="transmembrane region" description="Helical" evidence="5">
    <location>
        <begin position="325"/>
        <end position="344"/>
    </location>
</feature>
<dbReference type="Pfam" id="PF07690">
    <property type="entry name" value="MFS_1"/>
    <property type="match status" value="1"/>
</dbReference>
<feature type="transmembrane region" description="Helical" evidence="5">
    <location>
        <begin position="257"/>
        <end position="282"/>
    </location>
</feature>
<organism evidence="7 8">
    <name type="scientific">Plectus sambesii</name>
    <dbReference type="NCBI Taxonomy" id="2011161"/>
    <lineage>
        <taxon>Eukaryota</taxon>
        <taxon>Metazoa</taxon>
        <taxon>Ecdysozoa</taxon>
        <taxon>Nematoda</taxon>
        <taxon>Chromadorea</taxon>
        <taxon>Plectida</taxon>
        <taxon>Plectina</taxon>
        <taxon>Plectoidea</taxon>
        <taxon>Plectidae</taxon>
        <taxon>Plectus</taxon>
    </lineage>
</organism>
<dbReference type="InterPro" id="IPR020846">
    <property type="entry name" value="MFS_dom"/>
</dbReference>
<evidence type="ECO:0000256" key="4">
    <source>
        <dbReference type="ARBA" id="ARBA00023136"/>
    </source>
</evidence>
<accession>A0A914WZF5</accession>
<dbReference type="Proteomes" id="UP000887566">
    <property type="component" value="Unplaced"/>
</dbReference>
<sequence>MRLSSYEEEVLLAALSDTEDNHSAVVTEIRPQRRKISATRKKTGALGTVRSAFARAVINVEPVLLLASIGTSIFGSVAPLFIYFARCVQLHPELNDGVTEFCRALGKQSNNSVEDAIQMDVATLRKYQSVAGSLPALIIAPILGAWADGSGGRRRPLLLALFGNCVTSGIVLIATLTYRTSSIYPLALLWEFMGGLVGGGMVYIATSMAMVTDSARIQNPDGSKLSLRMGIASAVMGVGYLIGSLITALIVQRSASLSIYFVGMLLASVFTVASLIYAILFVHETGRRAKDSEAANDRHLSGICMIVKHRFAEVFRTLTDERIGWTRLCLNLTVAFVFIEFLALDNNLLYLFVKKQLAWDDGMFTYYNAFTGVLRMLGMVVWPIFIEKTTFMSKDAVLIIIGFIFNGIYYVLLSVSVTSTMMFAGAFLTFFASAMSPGFRALVPKLVTEDETARVFTAFGIAINIAPIISAWIFASIYQATISFWAGFSFFVCAVIQTIVLIGFCFTYYLLIKTWKQAAADGLNLNFVRLDELSLEEDDHRLHLH</sequence>
<dbReference type="Gene3D" id="1.20.1250.20">
    <property type="entry name" value="MFS general substrate transporter like domains"/>
    <property type="match status" value="1"/>
</dbReference>
<dbReference type="PROSITE" id="PS50850">
    <property type="entry name" value="MFS"/>
    <property type="match status" value="1"/>
</dbReference>
<feature type="transmembrane region" description="Helical" evidence="5">
    <location>
        <begin position="484"/>
        <end position="511"/>
    </location>
</feature>
<reference evidence="8" key="1">
    <citation type="submission" date="2022-11" db="UniProtKB">
        <authorList>
            <consortium name="WormBaseParasite"/>
        </authorList>
    </citation>
    <scope>IDENTIFICATION</scope>
</reference>
<dbReference type="GO" id="GO:0022857">
    <property type="term" value="F:transmembrane transporter activity"/>
    <property type="evidence" value="ECO:0007669"/>
    <property type="project" value="InterPro"/>
</dbReference>
<evidence type="ECO:0000256" key="2">
    <source>
        <dbReference type="ARBA" id="ARBA00022692"/>
    </source>
</evidence>
<evidence type="ECO:0000313" key="8">
    <source>
        <dbReference type="WBParaSite" id="PSAMB.scaffold585size46484.g7143.t1"/>
    </source>
</evidence>
<feature type="transmembrane region" description="Helical" evidence="5">
    <location>
        <begin position="227"/>
        <end position="251"/>
    </location>
</feature>
<dbReference type="InterPro" id="IPR011701">
    <property type="entry name" value="MFS"/>
</dbReference>
<dbReference type="WBParaSite" id="PSAMB.scaffold585size46484.g7143.t1">
    <property type="protein sequence ID" value="PSAMB.scaffold585size46484.g7143.t1"/>
    <property type="gene ID" value="PSAMB.scaffold585size46484.g7143"/>
</dbReference>
<feature type="domain" description="Major facilitator superfamily (MFS) profile" evidence="6">
    <location>
        <begin position="63"/>
        <end position="515"/>
    </location>
</feature>
<feature type="transmembrane region" description="Helical" evidence="5">
    <location>
        <begin position="63"/>
        <end position="85"/>
    </location>
</feature>
<evidence type="ECO:0000313" key="7">
    <source>
        <dbReference type="Proteomes" id="UP000887566"/>
    </source>
</evidence>
<keyword evidence="3 5" id="KW-1133">Transmembrane helix</keyword>
<dbReference type="PANTHER" id="PTHR23507:SF6">
    <property type="entry name" value="PROTON-COUPLED FOLATE TRANSPORTER"/>
    <property type="match status" value="1"/>
</dbReference>
<keyword evidence="4 5" id="KW-0472">Membrane</keyword>
<feature type="transmembrane region" description="Helical" evidence="5">
    <location>
        <begin position="158"/>
        <end position="178"/>
    </location>
</feature>
<feature type="transmembrane region" description="Helical" evidence="5">
    <location>
        <begin position="184"/>
        <end position="206"/>
    </location>
</feature>
<protein>
    <submittedName>
        <fullName evidence="8">Major facilitator superfamily (MFS) profile domain-containing protein</fullName>
    </submittedName>
</protein>
<evidence type="ECO:0000256" key="5">
    <source>
        <dbReference type="SAM" id="Phobius"/>
    </source>
</evidence>
<feature type="transmembrane region" description="Helical" evidence="5">
    <location>
        <begin position="127"/>
        <end position="146"/>
    </location>
</feature>
<feature type="transmembrane region" description="Helical" evidence="5">
    <location>
        <begin position="397"/>
        <end position="415"/>
    </location>
</feature>